<dbReference type="VEuPathDB" id="VectorBase:GPPI010418"/>
<accession>A0A1B0AVY9</accession>
<dbReference type="EMBL" id="JXJN01004425">
    <property type="status" value="NOT_ANNOTATED_CDS"/>
    <property type="molecule type" value="Genomic_DNA"/>
</dbReference>
<keyword evidence="2" id="KW-1185">Reference proteome</keyword>
<proteinExistence type="predicted"/>
<organism evidence="1 2">
    <name type="scientific">Glossina palpalis gambiensis</name>
    <dbReference type="NCBI Taxonomy" id="67801"/>
    <lineage>
        <taxon>Eukaryota</taxon>
        <taxon>Metazoa</taxon>
        <taxon>Ecdysozoa</taxon>
        <taxon>Arthropoda</taxon>
        <taxon>Hexapoda</taxon>
        <taxon>Insecta</taxon>
        <taxon>Pterygota</taxon>
        <taxon>Neoptera</taxon>
        <taxon>Endopterygota</taxon>
        <taxon>Diptera</taxon>
        <taxon>Brachycera</taxon>
        <taxon>Muscomorpha</taxon>
        <taxon>Hippoboscoidea</taxon>
        <taxon>Glossinidae</taxon>
        <taxon>Glossina</taxon>
    </lineage>
</organism>
<dbReference type="Proteomes" id="UP000092460">
    <property type="component" value="Unassembled WGS sequence"/>
</dbReference>
<protein>
    <submittedName>
        <fullName evidence="1">Uncharacterized protein</fullName>
    </submittedName>
</protein>
<dbReference type="AlphaFoldDB" id="A0A1B0AVY9"/>
<evidence type="ECO:0000313" key="1">
    <source>
        <dbReference type="EnsemblMetazoa" id="GPPI010418-PA"/>
    </source>
</evidence>
<evidence type="ECO:0000313" key="2">
    <source>
        <dbReference type="Proteomes" id="UP000092460"/>
    </source>
</evidence>
<name>A0A1B0AVY9_9MUSC</name>
<reference evidence="1" key="2">
    <citation type="submission" date="2020-05" db="UniProtKB">
        <authorList>
            <consortium name="EnsemblMetazoa"/>
        </authorList>
    </citation>
    <scope>IDENTIFICATION</scope>
    <source>
        <strain evidence="1">IAEA</strain>
    </source>
</reference>
<reference evidence="2" key="1">
    <citation type="submission" date="2015-01" db="EMBL/GenBank/DDBJ databases">
        <authorList>
            <person name="Aksoy S."/>
            <person name="Warren W."/>
            <person name="Wilson R.K."/>
        </authorList>
    </citation>
    <scope>NUCLEOTIDE SEQUENCE [LARGE SCALE GENOMIC DNA]</scope>
    <source>
        <strain evidence="2">IAEA</strain>
    </source>
</reference>
<sequence length="75" mass="8866">MYINAHVEFGSCFTHESFNIIKLSVVYSRRNHFTSKTYMNIKHYSQYMENFRSAGLQEPYKTFCKTSLDDFGSFA</sequence>
<dbReference type="EnsemblMetazoa" id="GPPI010418-RA">
    <property type="protein sequence ID" value="GPPI010418-PA"/>
    <property type="gene ID" value="GPPI010418"/>
</dbReference>